<dbReference type="Pfam" id="PF07733">
    <property type="entry name" value="DNA_pol3_alpha"/>
    <property type="match status" value="1"/>
</dbReference>
<dbReference type="Pfam" id="PF00929">
    <property type="entry name" value="RNase_T"/>
    <property type="match status" value="1"/>
</dbReference>
<dbReference type="Proteomes" id="UP000028007">
    <property type="component" value="Unassembled WGS sequence"/>
</dbReference>
<evidence type="ECO:0000256" key="1">
    <source>
        <dbReference type="ARBA" id="ARBA00004496"/>
    </source>
</evidence>
<keyword evidence="12" id="KW-1185">Reference proteome</keyword>
<dbReference type="InterPro" id="IPR013520">
    <property type="entry name" value="Ribonucl_H"/>
</dbReference>
<evidence type="ECO:0000256" key="6">
    <source>
        <dbReference type="ARBA" id="ARBA00022705"/>
    </source>
</evidence>
<keyword evidence="4" id="KW-0808">Transferase</keyword>
<dbReference type="SUPFAM" id="SSF53098">
    <property type="entry name" value="Ribonuclease H-like"/>
    <property type="match status" value="1"/>
</dbReference>
<dbReference type="GO" id="GO:0006260">
    <property type="term" value="P:DNA replication"/>
    <property type="evidence" value="ECO:0007669"/>
    <property type="project" value="UniProtKB-KW"/>
</dbReference>
<keyword evidence="7" id="KW-0239">DNA-directed DNA polymerase</keyword>
<keyword evidence="5" id="KW-0548">Nucleotidyltransferase</keyword>
<dbReference type="CDD" id="cd04485">
    <property type="entry name" value="DnaE_OBF"/>
    <property type="match status" value="1"/>
</dbReference>
<dbReference type="GO" id="GO:0008408">
    <property type="term" value="F:3'-5' exonuclease activity"/>
    <property type="evidence" value="ECO:0007669"/>
    <property type="project" value="InterPro"/>
</dbReference>
<dbReference type="Pfam" id="PF01336">
    <property type="entry name" value="tRNA_anti-codon"/>
    <property type="match status" value="1"/>
</dbReference>
<dbReference type="InterPro" id="IPR004805">
    <property type="entry name" value="DnaE2/DnaE/PolC"/>
</dbReference>
<feature type="domain" description="Exonuclease" evidence="9">
    <location>
        <begin position="1"/>
        <end position="192"/>
    </location>
</feature>
<dbReference type="Gene3D" id="1.10.150.870">
    <property type="match status" value="1"/>
</dbReference>
<dbReference type="InterPro" id="IPR004365">
    <property type="entry name" value="NA-bd_OB_tRNA"/>
</dbReference>
<dbReference type="Gene3D" id="3.30.420.10">
    <property type="entry name" value="Ribonuclease H-like superfamily/Ribonuclease H"/>
    <property type="match status" value="1"/>
</dbReference>
<dbReference type="InterPro" id="IPR036397">
    <property type="entry name" value="RNaseH_sf"/>
</dbReference>
<dbReference type="CDD" id="cd06127">
    <property type="entry name" value="DEDDh"/>
    <property type="match status" value="1"/>
</dbReference>
<dbReference type="NCBIfam" id="TIGR00594">
    <property type="entry name" value="polc"/>
    <property type="match status" value="1"/>
</dbReference>
<dbReference type="GO" id="GO:0003676">
    <property type="term" value="F:nucleic acid binding"/>
    <property type="evidence" value="ECO:0007669"/>
    <property type="project" value="InterPro"/>
</dbReference>
<dbReference type="Gene3D" id="1.10.10.1600">
    <property type="entry name" value="Bacterial DNA polymerase III alpha subunit, thumb domain"/>
    <property type="match status" value="1"/>
</dbReference>
<dbReference type="Pfam" id="PF17657">
    <property type="entry name" value="DNA_pol3_finger"/>
    <property type="match status" value="1"/>
</dbReference>
<dbReference type="Pfam" id="PF14579">
    <property type="entry name" value="HHH_6"/>
    <property type="match status" value="1"/>
</dbReference>
<dbReference type="eggNOG" id="COG0587">
    <property type="taxonomic scope" value="Bacteria"/>
</dbReference>
<dbReference type="Gene3D" id="3.20.20.140">
    <property type="entry name" value="Metal-dependent hydrolases"/>
    <property type="match status" value="1"/>
</dbReference>
<evidence type="ECO:0000256" key="4">
    <source>
        <dbReference type="ARBA" id="ARBA00022679"/>
    </source>
</evidence>
<name>A0A081PIA4_9SPHI</name>
<dbReference type="EMBL" id="JNFF01000041">
    <property type="protein sequence ID" value="KEQ30427.1"/>
    <property type="molecule type" value="Genomic_DNA"/>
</dbReference>
<gene>
    <name evidence="11" type="ORF">N180_14890</name>
</gene>
<evidence type="ECO:0000256" key="5">
    <source>
        <dbReference type="ARBA" id="ARBA00022695"/>
    </source>
</evidence>
<dbReference type="InterPro" id="IPR041931">
    <property type="entry name" value="DNA_pol3_alpha_thumb_dom"/>
</dbReference>
<dbReference type="OrthoDB" id="9803237at2"/>
<comment type="subcellular location">
    <subcellularLocation>
        <location evidence="1">Cytoplasm</location>
    </subcellularLocation>
</comment>
<evidence type="ECO:0000256" key="8">
    <source>
        <dbReference type="ARBA" id="ARBA00049244"/>
    </source>
</evidence>
<dbReference type="InterPro" id="IPR029460">
    <property type="entry name" value="DNAPol_HHH"/>
</dbReference>
<evidence type="ECO:0000313" key="12">
    <source>
        <dbReference type="Proteomes" id="UP000028007"/>
    </source>
</evidence>
<evidence type="ECO:0000256" key="7">
    <source>
        <dbReference type="ARBA" id="ARBA00022932"/>
    </source>
</evidence>
<proteinExistence type="predicted"/>
<evidence type="ECO:0000256" key="2">
    <source>
        <dbReference type="ARBA" id="ARBA00012417"/>
    </source>
</evidence>
<dbReference type="SMART" id="SM00479">
    <property type="entry name" value="EXOIII"/>
    <property type="match status" value="1"/>
</dbReference>
<evidence type="ECO:0000313" key="11">
    <source>
        <dbReference type="EMBL" id="KEQ30427.1"/>
    </source>
</evidence>
<organism evidence="11 12">
    <name type="scientific">Pedobacter antarcticus 4BY</name>
    <dbReference type="NCBI Taxonomy" id="1358423"/>
    <lineage>
        <taxon>Bacteria</taxon>
        <taxon>Pseudomonadati</taxon>
        <taxon>Bacteroidota</taxon>
        <taxon>Sphingobacteriia</taxon>
        <taxon>Sphingobacteriales</taxon>
        <taxon>Sphingobacteriaceae</taxon>
        <taxon>Pedobacter</taxon>
    </lineage>
</organism>
<dbReference type="EC" id="2.7.7.7" evidence="2"/>
<dbReference type="GO" id="GO:0005737">
    <property type="term" value="C:cytoplasm"/>
    <property type="evidence" value="ECO:0007669"/>
    <property type="project" value="UniProtKB-SubCell"/>
</dbReference>
<keyword evidence="6" id="KW-0235">DNA replication</keyword>
<evidence type="ECO:0000256" key="3">
    <source>
        <dbReference type="ARBA" id="ARBA00019114"/>
    </source>
</evidence>
<sequence length="1477" mass="166744">MYLIFDTETTGLPANYNAPVSDSNNWPRCIQLAWQLHDESGKLIEHQDFLVRPDGFNIPYDAERIHGISTELATEQGIELADALERFNTVLSKAKFIVGQNVGFDVNIMGAEFYRLGIESPMATMPVLDTCTEVTADLLKIPGGRGGRFKLSTLTELHNYLFGIPFAEAHNATADVEATTRCFLQLLKMGTFSTAQLQAAPDYLEQFRTINPGVIPGVGLQHINLKAASDEIRKRQAKAEGPGITKQALQDNQKELQEANYVHLHNHTQFSVLQSTINIPGLIAAAAADCMPAVAMTDHANMMGAFHFVNQVLNHNKGVEARNKAAIEKGEAGSEQAITPIVGCEFFVCENHLDKSRKDNGYQVVLLAKNKRGYHNLAKMSSIAYTKGFYYVPRIDKAVIEQYKDDIIVLSGNLYGEVPSKLLNMGENQAEEALLWWKEKFGDDFYIEVMRHNQEDEDVVNKALVGLARKHEVKIIASNNTYYINKKDANAHDILLCVKDAEKQATPIGRGRGYRYGLPNQEYYFKSSAEMKKLFADLPEAIFNIQEIVDKIEIYKLAREVLLPKFDIPEQFIVAEDANDGGKRGENLYLRHLTYEGAKKRYGELSADIIERLDFELQTIEKTGYPGYFLIVQDFIREARNLDVSVGPGRGSAAGSVVAYCLWITNIDPIKYDLLFERFLNPDRVSMPDIDIDFDDEGRGRVMDYVINKYGANQVAQIITYGTMAAKSSIKDTARVLDLPLFEADKIAKLIPNLKLAKIFNLDEKALKGVLRADEYERVVELKDLAESKSLSAETIQQARILEGSLRNTGIHACGVIITPDDITNYVPVAMAKDSDLYVTQFDNSVVESAGLLKMDFLGLKTLTLIKDTVKLVRLRTGIQLDPDHFPIDDVKTYELFQRGETIGIFQYESSGMQKYMKELKPTVFGDLIAMNALYRPGPLEYIPSFVRRKNGEEEIKYDLDACEEYLQETYGITVYQEQVMLLSQKLAGFTKGEADVLRKAMGKKQKDVLDKMKPKFVAQAAEKGHAPATLEKIWKDWEAFASYAFNKSHSTCYAWIAYQTAYLKAHYPAEYMAAVLTNNMSDIKQVAFFMEECKQMGVQVLGPDVNESILKFSVNNKGEVRFGLSGIKGVGEKAVESIIEERNKSGKYLTIHDFSRRSNTRTVNKKAYESFVYSGAFDSFGYHRAQYFFVGMNDKMNGIEKLIKYSNDFQNSESSTQSSLFGGTIADMIQEPVLPVAAEWSLIDRLKYEKDAIGIFLSGHPLDNYKLELDEFCQHTVRQLSMVNKVRMGDTNEEVLAEFEQVKNRELCVGGLVVLSAQRMTKTGKPFGTITFEDYNDSCELALFGEDFVKFKQFMTEGYFLQIRGRVAERFRKEGDWEFKITSIALLSDLREKLAKSITLQIPIQGISDQIISQIYELIAENQENTEQQNCMLNFTVYDREQQVSLELPSKSLKINPTNQFLEQIKSLNVVHCKLN</sequence>
<dbReference type="PANTHER" id="PTHR32294">
    <property type="entry name" value="DNA POLYMERASE III SUBUNIT ALPHA"/>
    <property type="match status" value="1"/>
</dbReference>
<dbReference type="InterPro" id="IPR003141">
    <property type="entry name" value="Pol/His_phosphatase_N"/>
</dbReference>
<comment type="catalytic activity">
    <reaction evidence="8">
        <text>DNA(n) + a 2'-deoxyribonucleoside 5'-triphosphate = DNA(n+1) + diphosphate</text>
        <dbReference type="Rhea" id="RHEA:22508"/>
        <dbReference type="Rhea" id="RHEA-COMP:17339"/>
        <dbReference type="Rhea" id="RHEA-COMP:17340"/>
        <dbReference type="ChEBI" id="CHEBI:33019"/>
        <dbReference type="ChEBI" id="CHEBI:61560"/>
        <dbReference type="ChEBI" id="CHEBI:173112"/>
        <dbReference type="EC" id="2.7.7.7"/>
    </reaction>
</comment>
<dbReference type="GO" id="GO:0003887">
    <property type="term" value="F:DNA-directed DNA polymerase activity"/>
    <property type="evidence" value="ECO:0007669"/>
    <property type="project" value="UniProtKB-KW"/>
</dbReference>
<feature type="domain" description="Polymerase/histidinol phosphatase N-terminal" evidence="10">
    <location>
        <begin position="262"/>
        <end position="350"/>
    </location>
</feature>
<dbReference type="RefSeq" id="WP_037439853.1">
    <property type="nucleotide sequence ID" value="NZ_JNFF01000041.1"/>
</dbReference>
<dbReference type="InterPro" id="IPR012337">
    <property type="entry name" value="RNaseH-like_sf"/>
</dbReference>
<accession>A0A081PIA4</accession>
<comment type="caution">
    <text evidence="11">The sequence shown here is derived from an EMBL/GenBank/DDBJ whole genome shotgun (WGS) entry which is preliminary data.</text>
</comment>
<evidence type="ECO:0000259" key="10">
    <source>
        <dbReference type="SMART" id="SM00481"/>
    </source>
</evidence>
<dbReference type="Pfam" id="PF02811">
    <property type="entry name" value="PHP"/>
    <property type="match status" value="1"/>
</dbReference>
<dbReference type="PANTHER" id="PTHR32294:SF0">
    <property type="entry name" value="DNA POLYMERASE III SUBUNIT ALPHA"/>
    <property type="match status" value="1"/>
</dbReference>
<dbReference type="SMART" id="SM00481">
    <property type="entry name" value="POLIIIAc"/>
    <property type="match status" value="1"/>
</dbReference>
<dbReference type="InterPro" id="IPR011708">
    <property type="entry name" value="DNA_pol3_alpha_NTPase_dom"/>
</dbReference>
<protein>
    <recommendedName>
        <fullName evidence="3">DNA polymerase III subunit alpha</fullName>
        <ecNumber evidence="2">2.7.7.7</ecNumber>
    </recommendedName>
</protein>
<dbReference type="InterPro" id="IPR004013">
    <property type="entry name" value="PHP_dom"/>
</dbReference>
<dbReference type="InterPro" id="IPR040982">
    <property type="entry name" value="DNA_pol3_finger"/>
</dbReference>
<dbReference type="NCBIfam" id="NF004226">
    <property type="entry name" value="PRK05673.1"/>
    <property type="match status" value="1"/>
</dbReference>
<reference evidence="11 12" key="1">
    <citation type="journal article" date="1992" name="Int. J. Syst. Bacteriol.">
        <title>Sphingobacterium antarcticus sp. nov. a Psychrotrophic Bacterium from the Soils of Schirmacher Oasis, Antarctica.</title>
        <authorList>
            <person name="Shivaji S."/>
            <person name="Ray M.K."/>
            <person name="Rao N.S."/>
            <person name="Saiserr L."/>
            <person name="Jagannadham M.V."/>
            <person name="Kumar G.S."/>
            <person name="Reddy G."/>
            <person name="Bhargava P.M."/>
        </authorList>
    </citation>
    <scope>NUCLEOTIDE SEQUENCE [LARGE SCALE GENOMIC DNA]</scope>
    <source>
        <strain evidence="11 12">4BY</strain>
    </source>
</reference>
<evidence type="ECO:0000259" key="9">
    <source>
        <dbReference type="SMART" id="SM00479"/>
    </source>
</evidence>